<feature type="region of interest" description="Disordered" evidence="1">
    <location>
        <begin position="48"/>
        <end position="79"/>
    </location>
</feature>
<reference evidence="2" key="1">
    <citation type="journal article" date="2020" name="Stud. Mycol.">
        <title>101 Dothideomycetes genomes: a test case for predicting lifestyles and emergence of pathogens.</title>
        <authorList>
            <person name="Haridas S."/>
            <person name="Albert R."/>
            <person name="Binder M."/>
            <person name="Bloem J."/>
            <person name="Labutti K."/>
            <person name="Salamov A."/>
            <person name="Andreopoulos B."/>
            <person name="Baker S."/>
            <person name="Barry K."/>
            <person name="Bills G."/>
            <person name="Bluhm B."/>
            <person name="Cannon C."/>
            <person name="Castanera R."/>
            <person name="Culley D."/>
            <person name="Daum C."/>
            <person name="Ezra D."/>
            <person name="Gonzalez J."/>
            <person name="Henrissat B."/>
            <person name="Kuo A."/>
            <person name="Liang C."/>
            <person name="Lipzen A."/>
            <person name="Lutzoni F."/>
            <person name="Magnuson J."/>
            <person name="Mondo S."/>
            <person name="Nolan M."/>
            <person name="Ohm R."/>
            <person name="Pangilinan J."/>
            <person name="Park H.-J."/>
            <person name="Ramirez L."/>
            <person name="Alfaro M."/>
            <person name="Sun H."/>
            <person name="Tritt A."/>
            <person name="Yoshinaga Y."/>
            <person name="Zwiers L.-H."/>
            <person name="Turgeon B."/>
            <person name="Goodwin S."/>
            <person name="Spatafora J."/>
            <person name="Crous P."/>
            <person name="Grigoriev I."/>
        </authorList>
    </citation>
    <scope>NUCLEOTIDE SEQUENCE</scope>
    <source>
        <strain evidence="2">CBS 133067</strain>
    </source>
</reference>
<feature type="compositionally biased region" description="Polar residues" evidence="1">
    <location>
        <begin position="54"/>
        <end position="66"/>
    </location>
</feature>
<protein>
    <submittedName>
        <fullName evidence="2">Uncharacterized protein</fullName>
    </submittedName>
</protein>
<evidence type="ECO:0000313" key="3">
    <source>
        <dbReference type="Proteomes" id="UP000799772"/>
    </source>
</evidence>
<feature type="compositionally biased region" description="Basic and acidic residues" evidence="1">
    <location>
        <begin position="125"/>
        <end position="137"/>
    </location>
</feature>
<accession>A0A9P4MD62</accession>
<keyword evidence="3" id="KW-1185">Reference proteome</keyword>
<feature type="compositionally biased region" description="Polar residues" evidence="1">
    <location>
        <begin position="212"/>
        <end position="225"/>
    </location>
</feature>
<evidence type="ECO:0000256" key="1">
    <source>
        <dbReference type="SAM" id="MobiDB-lite"/>
    </source>
</evidence>
<dbReference type="AlphaFoldDB" id="A0A9P4MD62"/>
<evidence type="ECO:0000313" key="2">
    <source>
        <dbReference type="EMBL" id="KAF2101334.1"/>
    </source>
</evidence>
<dbReference type="OrthoDB" id="3926760at2759"/>
<sequence>MPAPIAKGLIIFTSVVIAAGFALYQDPVVRAWVDRSRRKIAIALHSLGDEIDSPSPNNPESRQWSHGAQRDEGAARRRRRDEIVRRNRNELIRKAREDGIAVDLDELAAIGRESEDDAAARARRWRDGDNRSDRSKTFDQLVGSDGTLRADTTAAEPSSANDTGLRHRGAGARGLSDGSAFANPFADEEVLFDRDIMENADKPKEQPESRESTQTLEDSTHAWQQQEEERLVDVEPQPVFEMTMVNDSAIPASMSASFHSALSSPSTVSHHSFIPDEHDAPTPTGTLTPVEDGFSTAASMVGSNADDIGAIDLLSDAGLSEASEFSHISGTRTPSSWTDVGSDEGSEDGEHQQH</sequence>
<name>A0A9P4MD62_9PEZI</name>
<feature type="compositionally biased region" description="Polar residues" evidence="1">
    <location>
        <begin position="326"/>
        <end position="339"/>
    </location>
</feature>
<feature type="region of interest" description="Disordered" evidence="1">
    <location>
        <begin position="322"/>
        <end position="354"/>
    </location>
</feature>
<feature type="compositionally biased region" description="Basic and acidic residues" evidence="1">
    <location>
        <begin position="68"/>
        <end position="79"/>
    </location>
</feature>
<feature type="compositionally biased region" description="Basic and acidic residues" evidence="1">
    <location>
        <begin position="199"/>
        <end position="211"/>
    </location>
</feature>
<organism evidence="2 3">
    <name type="scientific">Rhizodiscina lignyota</name>
    <dbReference type="NCBI Taxonomy" id="1504668"/>
    <lineage>
        <taxon>Eukaryota</taxon>
        <taxon>Fungi</taxon>
        <taxon>Dikarya</taxon>
        <taxon>Ascomycota</taxon>
        <taxon>Pezizomycotina</taxon>
        <taxon>Dothideomycetes</taxon>
        <taxon>Pleosporomycetidae</taxon>
        <taxon>Aulographales</taxon>
        <taxon>Rhizodiscinaceae</taxon>
        <taxon>Rhizodiscina</taxon>
    </lineage>
</organism>
<feature type="region of interest" description="Disordered" evidence="1">
    <location>
        <begin position="199"/>
        <end position="229"/>
    </location>
</feature>
<gene>
    <name evidence="2" type="ORF">NA57DRAFT_64179</name>
</gene>
<proteinExistence type="predicted"/>
<dbReference type="EMBL" id="ML978123">
    <property type="protein sequence ID" value="KAF2101334.1"/>
    <property type="molecule type" value="Genomic_DNA"/>
</dbReference>
<comment type="caution">
    <text evidence="2">The sequence shown here is derived from an EMBL/GenBank/DDBJ whole genome shotgun (WGS) entry which is preliminary data.</text>
</comment>
<feature type="region of interest" description="Disordered" evidence="1">
    <location>
        <begin position="264"/>
        <end position="286"/>
    </location>
</feature>
<feature type="region of interest" description="Disordered" evidence="1">
    <location>
        <begin position="115"/>
        <end position="180"/>
    </location>
</feature>
<dbReference type="Proteomes" id="UP000799772">
    <property type="component" value="Unassembled WGS sequence"/>
</dbReference>